<dbReference type="Proteomes" id="UP001280121">
    <property type="component" value="Unassembled WGS sequence"/>
</dbReference>
<reference evidence="1" key="1">
    <citation type="journal article" date="2023" name="Plant J.">
        <title>Genome sequences and population genomics provide insights into the demographic history, inbreeding, and mutation load of two 'living fossil' tree species of Dipteronia.</title>
        <authorList>
            <person name="Feng Y."/>
            <person name="Comes H.P."/>
            <person name="Chen J."/>
            <person name="Zhu S."/>
            <person name="Lu R."/>
            <person name="Zhang X."/>
            <person name="Li P."/>
            <person name="Qiu J."/>
            <person name="Olsen K.M."/>
            <person name="Qiu Y."/>
        </authorList>
    </citation>
    <scope>NUCLEOTIDE SEQUENCE</scope>
    <source>
        <strain evidence="1">KIB01</strain>
    </source>
</reference>
<evidence type="ECO:0000313" key="2">
    <source>
        <dbReference type="Proteomes" id="UP001280121"/>
    </source>
</evidence>
<protein>
    <submittedName>
        <fullName evidence="1">Uncharacterized protein</fullName>
    </submittedName>
</protein>
<name>A0AAD9WVT2_9ROSI</name>
<sequence>MKFGWNRKTGLGHILTSWNSIDDPMPAEFSSGFDLHSIPQIVLYKNSVPHWHSGPWNGRTLNGMLDFGSCKDYFSDHKNYIKIIFVSNDNEIYVKFSPKSGSVFSVVVME</sequence>
<evidence type="ECO:0000313" key="1">
    <source>
        <dbReference type="EMBL" id="KAK2644312.1"/>
    </source>
</evidence>
<proteinExistence type="predicted"/>
<dbReference type="PANTHER" id="PTHR32444:SF247">
    <property type="entry name" value="OS01G0958200 PROTEIN"/>
    <property type="match status" value="1"/>
</dbReference>
<organism evidence="1 2">
    <name type="scientific">Dipteronia dyeriana</name>
    <dbReference type="NCBI Taxonomy" id="168575"/>
    <lineage>
        <taxon>Eukaryota</taxon>
        <taxon>Viridiplantae</taxon>
        <taxon>Streptophyta</taxon>
        <taxon>Embryophyta</taxon>
        <taxon>Tracheophyta</taxon>
        <taxon>Spermatophyta</taxon>
        <taxon>Magnoliopsida</taxon>
        <taxon>eudicotyledons</taxon>
        <taxon>Gunneridae</taxon>
        <taxon>Pentapetalae</taxon>
        <taxon>rosids</taxon>
        <taxon>malvids</taxon>
        <taxon>Sapindales</taxon>
        <taxon>Sapindaceae</taxon>
        <taxon>Hippocastanoideae</taxon>
        <taxon>Acereae</taxon>
        <taxon>Dipteronia</taxon>
    </lineage>
</organism>
<gene>
    <name evidence="1" type="ORF">Ddye_019507</name>
</gene>
<accession>A0AAD9WVT2</accession>
<dbReference type="PANTHER" id="PTHR32444">
    <property type="entry name" value="BULB-TYPE LECTIN DOMAIN-CONTAINING PROTEIN"/>
    <property type="match status" value="1"/>
</dbReference>
<dbReference type="EMBL" id="JANJYI010000006">
    <property type="protein sequence ID" value="KAK2644312.1"/>
    <property type="molecule type" value="Genomic_DNA"/>
</dbReference>
<comment type="caution">
    <text evidence="1">The sequence shown here is derived from an EMBL/GenBank/DDBJ whole genome shotgun (WGS) entry which is preliminary data.</text>
</comment>
<dbReference type="AlphaFoldDB" id="A0AAD9WVT2"/>
<keyword evidence="2" id="KW-1185">Reference proteome</keyword>